<dbReference type="PANTHER" id="PTHR43386">
    <property type="entry name" value="OLIGOPEPTIDE TRANSPORT SYSTEM PERMEASE PROTEIN APPC"/>
    <property type="match status" value="1"/>
</dbReference>
<dbReference type="InterPro" id="IPR025966">
    <property type="entry name" value="OppC_N"/>
</dbReference>
<dbReference type="PROSITE" id="PS50928">
    <property type="entry name" value="ABC_TM1"/>
    <property type="match status" value="1"/>
</dbReference>
<keyword evidence="2 7" id="KW-0813">Transport</keyword>
<comment type="subcellular location">
    <subcellularLocation>
        <location evidence="1 7">Cell membrane</location>
        <topology evidence="1 7">Multi-pass membrane protein</topology>
    </subcellularLocation>
</comment>
<keyword evidence="4 7" id="KW-0812">Transmembrane</keyword>
<protein>
    <submittedName>
        <fullName evidence="9">Peptide/nickel transport system permease protein</fullName>
    </submittedName>
</protein>
<dbReference type="PANTHER" id="PTHR43386:SF1">
    <property type="entry name" value="D,D-DIPEPTIDE TRANSPORT SYSTEM PERMEASE PROTEIN DDPC-RELATED"/>
    <property type="match status" value="1"/>
</dbReference>
<evidence type="ECO:0000313" key="9">
    <source>
        <dbReference type="EMBL" id="SMB81593.1"/>
    </source>
</evidence>
<organism evidence="9 10">
    <name type="scientific">Desulfonispora thiosulfatigenes DSM 11270</name>
    <dbReference type="NCBI Taxonomy" id="656914"/>
    <lineage>
        <taxon>Bacteria</taxon>
        <taxon>Bacillati</taxon>
        <taxon>Bacillota</taxon>
        <taxon>Clostridia</taxon>
        <taxon>Eubacteriales</taxon>
        <taxon>Peptococcaceae</taxon>
        <taxon>Desulfonispora</taxon>
    </lineage>
</organism>
<dbReference type="InterPro" id="IPR035906">
    <property type="entry name" value="MetI-like_sf"/>
</dbReference>
<name>A0A1W1UKN9_DESTI</name>
<evidence type="ECO:0000256" key="5">
    <source>
        <dbReference type="ARBA" id="ARBA00022989"/>
    </source>
</evidence>
<keyword evidence="3" id="KW-1003">Cell membrane</keyword>
<dbReference type="Gene3D" id="1.10.3720.10">
    <property type="entry name" value="MetI-like"/>
    <property type="match status" value="1"/>
</dbReference>
<evidence type="ECO:0000256" key="1">
    <source>
        <dbReference type="ARBA" id="ARBA00004651"/>
    </source>
</evidence>
<dbReference type="GO" id="GO:0055085">
    <property type="term" value="P:transmembrane transport"/>
    <property type="evidence" value="ECO:0007669"/>
    <property type="project" value="InterPro"/>
</dbReference>
<evidence type="ECO:0000259" key="8">
    <source>
        <dbReference type="PROSITE" id="PS50928"/>
    </source>
</evidence>
<keyword evidence="6 7" id="KW-0472">Membrane</keyword>
<evidence type="ECO:0000313" key="10">
    <source>
        <dbReference type="Proteomes" id="UP000192731"/>
    </source>
</evidence>
<feature type="domain" description="ABC transmembrane type-1" evidence="8">
    <location>
        <begin position="79"/>
        <end position="268"/>
    </location>
</feature>
<dbReference type="InterPro" id="IPR000515">
    <property type="entry name" value="MetI-like"/>
</dbReference>
<evidence type="ECO:0000256" key="6">
    <source>
        <dbReference type="ARBA" id="ARBA00023136"/>
    </source>
</evidence>
<evidence type="ECO:0000256" key="3">
    <source>
        <dbReference type="ARBA" id="ARBA00022475"/>
    </source>
</evidence>
<accession>A0A1W1UKN9</accession>
<gene>
    <name evidence="9" type="ORF">SAMN00017405_2152</name>
</gene>
<dbReference type="OrthoDB" id="9797852at2"/>
<feature type="transmembrane region" description="Helical" evidence="7">
    <location>
        <begin position="200"/>
        <end position="225"/>
    </location>
</feature>
<proteinExistence type="inferred from homology"/>
<feature type="transmembrane region" description="Helical" evidence="7">
    <location>
        <begin position="114"/>
        <end position="135"/>
    </location>
</feature>
<feature type="transmembrane region" description="Helical" evidence="7">
    <location>
        <begin position="245"/>
        <end position="268"/>
    </location>
</feature>
<dbReference type="RefSeq" id="WP_084052109.1">
    <property type="nucleotide sequence ID" value="NZ_FWWT01000007.1"/>
</dbReference>
<reference evidence="9 10" key="1">
    <citation type="submission" date="2017-04" db="EMBL/GenBank/DDBJ databases">
        <authorList>
            <person name="Afonso C.L."/>
            <person name="Miller P.J."/>
            <person name="Scott M.A."/>
            <person name="Spackman E."/>
            <person name="Goraichik I."/>
            <person name="Dimitrov K.M."/>
            <person name="Suarez D.L."/>
            <person name="Swayne D.E."/>
        </authorList>
    </citation>
    <scope>NUCLEOTIDE SEQUENCE [LARGE SCALE GENOMIC DNA]</scope>
    <source>
        <strain evidence="9 10">DSM 11270</strain>
    </source>
</reference>
<dbReference type="CDD" id="cd06261">
    <property type="entry name" value="TM_PBP2"/>
    <property type="match status" value="1"/>
</dbReference>
<dbReference type="InterPro" id="IPR050366">
    <property type="entry name" value="BP-dependent_transpt_permease"/>
</dbReference>
<dbReference type="Pfam" id="PF00528">
    <property type="entry name" value="BPD_transp_1"/>
    <property type="match status" value="1"/>
</dbReference>
<dbReference type="Proteomes" id="UP000192731">
    <property type="component" value="Unassembled WGS sequence"/>
</dbReference>
<evidence type="ECO:0000256" key="7">
    <source>
        <dbReference type="RuleBase" id="RU363032"/>
    </source>
</evidence>
<evidence type="ECO:0000256" key="2">
    <source>
        <dbReference type="ARBA" id="ARBA00022448"/>
    </source>
</evidence>
<dbReference type="EMBL" id="FWWT01000007">
    <property type="protein sequence ID" value="SMB81593.1"/>
    <property type="molecule type" value="Genomic_DNA"/>
</dbReference>
<keyword evidence="5 7" id="KW-1133">Transmembrane helix</keyword>
<dbReference type="GO" id="GO:0005886">
    <property type="term" value="C:plasma membrane"/>
    <property type="evidence" value="ECO:0007669"/>
    <property type="project" value="UniProtKB-SubCell"/>
</dbReference>
<keyword evidence="10" id="KW-1185">Reference proteome</keyword>
<dbReference type="SUPFAM" id="SSF161098">
    <property type="entry name" value="MetI-like"/>
    <property type="match status" value="1"/>
</dbReference>
<evidence type="ECO:0000256" key="4">
    <source>
        <dbReference type="ARBA" id="ARBA00022692"/>
    </source>
</evidence>
<dbReference type="AlphaFoldDB" id="A0A1W1UKN9"/>
<comment type="similarity">
    <text evidence="7">Belongs to the binding-protein-dependent transport system permease family.</text>
</comment>
<dbReference type="STRING" id="656914.SAMN00017405_2152"/>
<feature type="transmembrane region" description="Helical" evidence="7">
    <location>
        <begin position="17"/>
        <end position="38"/>
    </location>
</feature>
<sequence length="281" mass="29974">MGLFNGQVWHRLKKNKLAMIGMIIVIINITVAIFAPLLTPFSPNEMNLADSFLAPGVDGHILGTDDFGRDLLTRILHGSRVSLIVGMVSILIGGTIGTVLGLVAGFYGGKIDSIIMRIMDGLFAFPYVLLSIALMTALGSGIHNIIIAVSIINIPGFARIVRGETLVVKEQDYVEAAKALGAKNKRLLFSHILPNCMAPLIVYATMGIAGAILSEAALSFLGLGIREPDPSWGSILKAGQEYLGMASHISTFSGLAILFSVLGFNLFGDGLRDALDPRLKQ</sequence>
<feature type="transmembrane region" description="Helical" evidence="7">
    <location>
        <begin position="81"/>
        <end position="107"/>
    </location>
</feature>
<feature type="transmembrane region" description="Helical" evidence="7">
    <location>
        <begin position="141"/>
        <end position="161"/>
    </location>
</feature>
<dbReference type="Pfam" id="PF12911">
    <property type="entry name" value="OppC_N"/>
    <property type="match status" value="1"/>
</dbReference>